<gene>
    <name evidence="3" type="ORF">AWH56_006210</name>
    <name evidence="2" type="ORF">AWH56_08560</name>
</gene>
<dbReference type="NCBIfam" id="TIGR02327">
    <property type="entry name" value="int_mem_ywzB"/>
    <property type="match status" value="1"/>
</dbReference>
<keyword evidence="1" id="KW-0472">Membrane</keyword>
<evidence type="ECO:0000313" key="4">
    <source>
        <dbReference type="Proteomes" id="UP000180175"/>
    </source>
</evidence>
<dbReference type="EMBL" id="LQXD01000073">
    <property type="protein sequence ID" value="OIJ20245.1"/>
    <property type="molecule type" value="Genomic_DNA"/>
</dbReference>
<dbReference type="RefSeq" id="WP_071316754.1">
    <property type="nucleotide sequence ID" value="NZ_CP063356.2"/>
</dbReference>
<keyword evidence="1" id="KW-0812">Transmembrane</keyword>
<dbReference type="OrthoDB" id="1651016at2"/>
<reference evidence="3 4" key="2">
    <citation type="journal article" date="2017" name="Genome Announc.">
        <title>Draft Genome Sequences of Four Alkaliphilic Bacteria Belonging to the Anaerobacillus Genus.</title>
        <authorList>
            <person name="Bassil N.M."/>
            <person name="Lloyd J.R."/>
        </authorList>
    </citation>
    <scope>NUCLEOTIDE SEQUENCE [LARGE SCALE GENOMIC DNA]</scope>
    <source>
        <strain evidence="3 4">NB2006</strain>
    </source>
</reference>
<feature type="transmembrane region" description="Helical" evidence="1">
    <location>
        <begin position="47"/>
        <end position="67"/>
    </location>
</feature>
<dbReference type="KEGG" id="aia:AWH56_006210"/>
<keyword evidence="4" id="KW-1185">Reference proteome</keyword>
<sequence length="77" mass="9048">MLEQFGHQALVHLIVSLMFLVIIWWALQAFRFEVLVKNPKSPQGIVLMIITTIALTQLVSTFFLDYLNYSKMLRFLF</sequence>
<evidence type="ECO:0000256" key="1">
    <source>
        <dbReference type="SAM" id="Phobius"/>
    </source>
</evidence>
<reference evidence="3 4" key="3">
    <citation type="journal article" date="2019" name="Int. J. Syst. Evol. Microbiol.">
        <title>Anaerobacillus isosaccharinicus sp. nov., an alkaliphilic bacterium which degrades isosaccharinic acid.</title>
        <authorList>
            <person name="Bassil N.M."/>
            <person name="Lloyd J.R."/>
        </authorList>
    </citation>
    <scope>NUCLEOTIDE SEQUENCE [LARGE SCALE GENOMIC DNA]</scope>
    <source>
        <strain evidence="3 4">NB2006</strain>
    </source>
</reference>
<dbReference type="Pfam" id="PF06612">
    <property type="entry name" value="DUF1146"/>
    <property type="match status" value="1"/>
</dbReference>
<reference evidence="3" key="4">
    <citation type="submission" date="2020-10" db="EMBL/GenBank/DDBJ databases">
        <authorList>
            <person name="Bassil N.M."/>
            <person name="Lloyd J.R."/>
        </authorList>
    </citation>
    <scope>NUCLEOTIDE SEQUENCE</scope>
    <source>
        <strain evidence="3">NB2006</strain>
    </source>
</reference>
<dbReference type="EMBL" id="CP063356">
    <property type="protein sequence ID" value="QOY37223.1"/>
    <property type="molecule type" value="Genomic_DNA"/>
</dbReference>
<proteinExistence type="predicted"/>
<keyword evidence="1" id="KW-1133">Transmembrane helix</keyword>
<dbReference type="InterPro" id="IPR009526">
    <property type="entry name" value="DUF1146"/>
</dbReference>
<accession>A0A1S2M993</accession>
<name>A0A1S2M993_9BACI</name>
<evidence type="ECO:0000313" key="2">
    <source>
        <dbReference type="EMBL" id="OIJ20245.1"/>
    </source>
</evidence>
<evidence type="ECO:0000313" key="3">
    <source>
        <dbReference type="EMBL" id="QOY37223.1"/>
    </source>
</evidence>
<dbReference type="AlphaFoldDB" id="A0A1S2M993"/>
<reference evidence="2 4" key="1">
    <citation type="submission" date="2016-10" db="EMBL/GenBank/DDBJ databases">
        <title>Draft genome sequences of four alkaliphilic bacteria belonging to the Anaerobacillus genus.</title>
        <authorList>
            <person name="Bassil N.M."/>
            <person name="Lloyd J.R."/>
        </authorList>
    </citation>
    <scope>NUCLEOTIDE SEQUENCE [LARGE SCALE GENOMIC DNA]</scope>
    <source>
        <strain evidence="2 4">NB2006</strain>
    </source>
</reference>
<organism evidence="2 4">
    <name type="scientific">Anaerobacillus isosaccharinicus</name>
    <dbReference type="NCBI Taxonomy" id="1532552"/>
    <lineage>
        <taxon>Bacteria</taxon>
        <taxon>Bacillati</taxon>
        <taxon>Bacillota</taxon>
        <taxon>Bacilli</taxon>
        <taxon>Bacillales</taxon>
        <taxon>Bacillaceae</taxon>
        <taxon>Anaerobacillus</taxon>
    </lineage>
</organism>
<protein>
    <submittedName>
        <fullName evidence="3">DUF1146 domain-containing protein</fullName>
    </submittedName>
</protein>
<dbReference type="Proteomes" id="UP000180175">
    <property type="component" value="Chromosome"/>
</dbReference>
<feature type="transmembrane region" description="Helical" evidence="1">
    <location>
        <begin position="9"/>
        <end position="27"/>
    </location>
</feature>